<dbReference type="PANTHER" id="PTHR37820">
    <property type="entry name" value="CELL DIVISION PROTEIN DIVIB"/>
    <property type="match status" value="1"/>
</dbReference>
<evidence type="ECO:0000256" key="6">
    <source>
        <dbReference type="SAM" id="MobiDB-lite"/>
    </source>
</evidence>
<dbReference type="AlphaFoldDB" id="A0A6J4RPT9"/>
<dbReference type="Pfam" id="PF08478">
    <property type="entry name" value="POTRA_1"/>
    <property type="match status" value="1"/>
</dbReference>
<keyword evidence="5" id="KW-0131">Cell cycle</keyword>
<dbReference type="InterPro" id="IPR005548">
    <property type="entry name" value="Cell_div_FtsQ/DivIB_C"/>
</dbReference>
<keyword evidence="3 7" id="KW-0812">Transmembrane</keyword>
<dbReference type="InterPro" id="IPR013685">
    <property type="entry name" value="POTRA_FtsQ_type"/>
</dbReference>
<dbReference type="InterPro" id="IPR050487">
    <property type="entry name" value="FtsQ_DivIB"/>
</dbReference>
<evidence type="ECO:0000259" key="9">
    <source>
        <dbReference type="Pfam" id="PF08478"/>
    </source>
</evidence>
<evidence type="ECO:0000256" key="3">
    <source>
        <dbReference type="ARBA" id="ARBA00022692"/>
    </source>
</evidence>
<reference evidence="10" key="1">
    <citation type="submission" date="2020-02" db="EMBL/GenBank/DDBJ databases">
        <authorList>
            <person name="Meier V. D."/>
        </authorList>
    </citation>
    <scope>NUCLEOTIDE SEQUENCE</scope>
    <source>
        <strain evidence="10">AVDCRST_MAG69</strain>
    </source>
</reference>
<dbReference type="EMBL" id="CADCVP010000048">
    <property type="protein sequence ID" value="CAA9474806.1"/>
    <property type="molecule type" value="Genomic_DNA"/>
</dbReference>
<name>A0A6J4RPT9_9ACTN</name>
<keyword evidence="1" id="KW-1003">Cell membrane</keyword>
<evidence type="ECO:0000256" key="4">
    <source>
        <dbReference type="ARBA" id="ARBA00022989"/>
    </source>
</evidence>
<evidence type="ECO:0000256" key="5">
    <source>
        <dbReference type="ARBA" id="ARBA00023306"/>
    </source>
</evidence>
<feature type="transmembrane region" description="Helical" evidence="7">
    <location>
        <begin position="12"/>
        <end position="32"/>
    </location>
</feature>
<feature type="compositionally biased region" description="Low complexity" evidence="6">
    <location>
        <begin position="248"/>
        <end position="259"/>
    </location>
</feature>
<proteinExistence type="predicted"/>
<dbReference type="Pfam" id="PF03799">
    <property type="entry name" value="FtsQ_DivIB_C"/>
    <property type="match status" value="1"/>
</dbReference>
<dbReference type="Gene3D" id="3.10.20.310">
    <property type="entry name" value="membrane protein fhac"/>
    <property type="match status" value="1"/>
</dbReference>
<gene>
    <name evidence="10" type="ORF">AVDCRST_MAG69-345</name>
</gene>
<organism evidence="10">
    <name type="scientific">uncultured Solirubrobacteraceae bacterium</name>
    <dbReference type="NCBI Taxonomy" id="1162706"/>
    <lineage>
        <taxon>Bacteria</taxon>
        <taxon>Bacillati</taxon>
        <taxon>Actinomycetota</taxon>
        <taxon>Thermoleophilia</taxon>
        <taxon>Solirubrobacterales</taxon>
        <taxon>Solirubrobacteraceae</taxon>
        <taxon>environmental samples</taxon>
    </lineage>
</organism>
<evidence type="ECO:0000313" key="10">
    <source>
        <dbReference type="EMBL" id="CAA9474806.1"/>
    </source>
</evidence>
<sequence>MPRRSAPGARVLRRLATGALLAVTVTVVLLWLRDSPLAAVKRVEITGVSSSQRAAVEDALRRAALDMTTLHVREDALRTAVEPYESVETVTADGDFPDLLRIHVRERRMVAVVAVGGAETAVSADGRLLHGVEPPETLPHLDGGKVVSSDRLDDGGALSAVAVLATAPPELHPRVERARRGDRGLVLEMRAGPDLIFGDRSRVRAKWAAAARVLAEPTAVGAVYLDLRLPERVAAGGVAPTPEPTPEATPVVPETTPVPTATPAPVAPAPGTPDPSVAAPAPVVP</sequence>
<dbReference type="GO" id="GO:0051301">
    <property type="term" value="P:cell division"/>
    <property type="evidence" value="ECO:0007669"/>
    <property type="project" value="UniProtKB-KW"/>
</dbReference>
<dbReference type="GO" id="GO:0005886">
    <property type="term" value="C:plasma membrane"/>
    <property type="evidence" value="ECO:0007669"/>
    <property type="project" value="TreeGrafter"/>
</dbReference>
<feature type="domain" description="Cell division protein FtsQ/DivIB C-terminal" evidence="8">
    <location>
        <begin position="111"/>
        <end position="228"/>
    </location>
</feature>
<feature type="domain" description="POTRA" evidence="9">
    <location>
        <begin position="39"/>
        <end position="107"/>
    </location>
</feature>
<evidence type="ECO:0000256" key="1">
    <source>
        <dbReference type="ARBA" id="ARBA00022475"/>
    </source>
</evidence>
<evidence type="ECO:0000259" key="8">
    <source>
        <dbReference type="Pfam" id="PF03799"/>
    </source>
</evidence>
<evidence type="ECO:0000256" key="2">
    <source>
        <dbReference type="ARBA" id="ARBA00022618"/>
    </source>
</evidence>
<dbReference type="PANTHER" id="PTHR37820:SF1">
    <property type="entry name" value="CELL DIVISION PROTEIN FTSQ"/>
    <property type="match status" value="1"/>
</dbReference>
<keyword evidence="7" id="KW-0472">Membrane</keyword>
<protein>
    <submittedName>
        <fullName evidence="10">Uncharacterized protein</fullName>
    </submittedName>
</protein>
<feature type="compositionally biased region" description="Pro residues" evidence="6">
    <location>
        <begin position="260"/>
        <end position="273"/>
    </location>
</feature>
<keyword evidence="2" id="KW-0132">Cell division</keyword>
<keyword evidence="4 7" id="KW-1133">Transmembrane helix</keyword>
<feature type="region of interest" description="Disordered" evidence="6">
    <location>
        <begin position="236"/>
        <end position="285"/>
    </location>
</feature>
<evidence type="ECO:0000256" key="7">
    <source>
        <dbReference type="SAM" id="Phobius"/>
    </source>
</evidence>
<accession>A0A6J4RPT9</accession>